<name>A0ABT1PM17_9ACTN</name>
<proteinExistence type="predicted"/>
<organism evidence="10 11">
    <name type="scientific">Streptantibioticus rubrisoli</name>
    <dbReference type="NCBI Taxonomy" id="1387313"/>
    <lineage>
        <taxon>Bacteria</taxon>
        <taxon>Bacillati</taxon>
        <taxon>Actinomycetota</taxon>
        <taxon>Actinomycetes</taxon>
        <taxon>Kitasatosporales</taxon>
        <taxon>Streptomycetaceae</taxon>
        <taxon>Streptantibioticus</taxon>
    </lineage>
</organism>
<dbReference type="InterPro" id="IPR039421">
    <property type="entry name" value="Type_1_exporter"/>
</dbReference>
<evidence type="ECO:0000313" key="10">
    <source>
        <dbReference type="EMBL" id="MCQ4046405.1"/>
    </source>
</evidence>
<comment type="caution">
    <text evidence="10">The sequence shown here is derived from an EMBL/GenBank/DDBJ whole genome shotgun (WGS) entry which is preliminary data.</text>
</comment>
<feature type="transmembrane region" description="Helical" evidence="7">
    <location>
        <begin position="156"/>
        <end position="176"/>
    </location>
</feature>
<evidence type="ECO:0000256" key="4">
    <source>
        <dbReference type="ARBA" id="ARBA00022840"/>
    </source>
</evidence>
<dbReference type="SUPFAM" id="SSF52540">
    <property type="entry name" value="P-loop containing nucleoside triphosphate hydrolases"/>
    <property type="match status" value="1"/>
</dbReference>
<evidence type="ECO:0000256" key="1">
    <source>
        <dbReference type="ARBA" id="ARBA00004651"/>
    </source>
</evidence>
<dbReference type="RefSeq" id="WP_255932591.1">
    <property type="nucleotide sequence ID" value="NZ_JANFNH010000065.1"/>
</dbReference>
<dbReference type="InterPro" id="IPR036640">
    <property type="entry name" value="ABC1_TM_sf"/>
</dbReference>
<gene>
    <name evidence="10" type="ORF">NON19_31235</name>
</gene>
<dbReference type="SUPFAM" id="SSF90123">
    <property type="entry name" value="ABC transporter transmembrane region"/>
    <property type="match status" value="1"/>
</dbReference>
<keyword evidence="2 7" id="KW-0812">Transmembrane</keyword>
<dbReference type="PANTHER" id="PTHR43394">
    <property type="entry name" value="ATP-DEPENDENT PERMEASE MDL1, MITOCHONDRIAL"/>
    <property type="match status" value="1"/>
</dbReference>
<dbReference type="GO" id="GO:0005524">
    <property type="term" value="F:ATP binding"/>
    <property type="evidence" value="ECO:0007669"/>
    <property type="project" value="UniProtKB-KW"/>
</dbReference>
<evidence type="ECO:0000313" key="11">
    <source>
        <dbReference type="Proteomes" id="UP001206206"/>
    </source>
</evidence>
<evidence type="ECO:0000259" key="9">
    <source>
        <dbReference type="PROSITE" id="PS50929"/>
    </source>
</evidence>
<evidence type="ECO:0000256" key="3">
    <source>
        <dbReference type="ARBA" id="ARBA00022741"/>
    </source>
</evidence>
<feature type="domain" description="ABC transmembrane type-1" evidence="9">
    <location>
        <begin position="22"/>
        <end position="286"/>
    </location>
</feature>
<feature type="transmembrane region" description="Helical" evidence="7">
    <location>
        <begin position="243"/>
        <end position="265"/>
    </location>
</feature>
<dbReference type="PROSITE" id="PS50929">
    <property type="entry name" value="ABC_TM1F"/>
    <property type="match status" value="1"/>
</dbReference>
<evidence type="ECO:0000259" key="8">
    <source>
        <dbReference type="PROSITE" id="PS50893"/>
    </source>
</evidence>
<sequence length="564" mass="58661">MTVRTEDRLLLAALRHSARRTVFLCLTSAAGSAAALLLPTALGHTLDLLLRHRAAPHLMLLCAALVGASVALDAAQTLLSGTTDAKTTAWLRDRLLHRILGVGPYAAARFTPGDLAARCTGNAATAGTAATATASLVTTLITPVGALVALTLIDPWLAAVFLAGGPVLVLLLRTFARASSDCVSRYQRAQAAIASRLVEALGGARTIAAAGTAGREAARVLEPLPELSREGHRMWRIQGRATAQAAVLVPLLQTAVLAVGGIRLATGHLSVGELLAAARYAALATGVGAFVSRLAALVNARAAAARATEVLALPTMLYGDRKPPFGEGQLELRGVTVVRGGQPVLEGLDLRVPGGSTVAVVGRSGAGKSVLAAVAGRLTDPDAGEVLLDGVPVPLIDRAELRREVGHAFERPVLFGTTIEDAIAYGVDAPTPQRCRAAARAARADGFVSLLPDAYRTERARAPLSGGETQRLGLARAFAHCGRLLILDDATSSLDSVTELQISQALAHDVPARTRLLIAHRASTAARADLVAWLEGGRVRALAPHHELWRLADYRAVFEGVADA</sequence>
<dbReference type="Gene3D" id="3.40.50.300">
    <property type="entry name" value="P-loop containing nucleotide triphosphate hydrolases"/>
    <property type="match status" value="1"/>
</dbReference>
<dbReference type="Gene3D" id="1.20.1560.10">
    <property type="entry name" value="ABC transporter type 1, transmembrane domain"/>
    <property type="match status" value="1"/>
</dbReference>
<dbReference type="CDD" id="cd03228">
    <property type="entry name" value="ABCC_MRP_Like"/>
    <property type="match status" value="1"/>
</dbReference>
<dbReference type="InterPro" id="IPR011527">
    <property type="entry name" value="ABC1_TM_dom"/>
</dbReference>
<dbReference type="Proteomes" id="UP001206206">
    <property type="component" value="Unassembled WGS sequence"/>
</dbReference>
<reference evidence="10 11" key="1">
    <citation type="submission" date="2022-06" db="EMBL/GenBank/DDBJ databases">
        <title>Draft genome sequence of type strain Streptomyces rubrisoli DSM 42083.</title>
        <authorList>
            <person name="Duangmal K."/>
            <person name="Klaysubun C."/>
        </authorList>
    </citation>
    <scope>NUCLEOTIDE SEQUENCE [LARGE SCALE GENOMIC DNA]</scope>
    <source>
        <strain evidence="10 11">DSM 42083</strain>
    </source>
</reference>
<dbReference type="InterPro" id="IPR027417">
    <property type="entry name" value="P-loop_NTPase"/>
</dbReference>
<feature type="transmembrane region" description="Helical" evidence="7">
    <location>
        <begin position="21"/>
        <end position="42"/>
    </location>
</feature>
<dbReference type="EMBL" id="JANFNH010000065">
    <property type="protein sequence ID" value="MCQ4046405.1"/>
    <property type="molecule type" value="Genomic_DNA"/>
</dbReference>
<dbReference type="PROSITE" id="PS50893">
    <property type="entry name" value="ABC_TRANSPORTER_2"/>
    <property type="match status" value="1"/>
</dbReference>
<evidence type="ECO:0000256" key="7">
    <source>
        <dbReference type="SAM" id="Phobius"/>
    </source>
</evidence>
<dbReference type="Pfam" id="PF00664">
    <property type="entry name" value="ABC_membrane"/>
    <property type="match status" value="1"/>
</dbReference>
<dbReference type="Pfam" id="PF00005">
    <property type="entry name" value="ABC_tran"/>
    <property type="match status" value="1"/>
</dbReference>
<accession>A0ABT1PM17</accession>
<evidence type="ECO:0000256" key="2">
    <source>
        <dbReference type="ARBA" id="ARBA00022692"/>
    </source>
</evidence>
<keyword evidence="6 7" id="KW-0472">Membrane</keyword>
<feature type="transmembrane region" description="Helical" evidence="7">
    <location>
        <begin position="128"/>
        <end position="150"/>
    </location>
</feature>
<dbReference type="InterPro" id="IPR003593">
    <property type="entry name" value="AAA+_ATPase"/>
</dbReference>
<protein>
    <submittedName>
        <fullName evidence="10">ABC transporter ATP-binding protein/permease</fullName>
    </submittedName>
</protein>
<dbReference type="PANTHER" id="PTHR43394:SF1">
    <property type="entry name" value="ATP-BINDING CASSETTE SUB-FAMILY B MEMBER 10, MITOCHONDRIAL"/>
    <property type="match status" value="1"/>
</dbReference>
<evidence type="ECO:0000256" key="6">
    <source>
        <dbReference type="ARBA" id="ARBA00023136"/>
    </source>
</evidence>
<keyword evidence="4 10" id="KW-0067">ATP-binding</keyword>
<feature type="transmembrane region" description="Helical" evidence="7">
    <location>
        <begin position="54"/>
        <end position="72"/>
    </location>
</feature>
<keyword evidence="11" id="KW-1185">Reference proteome</keyword>
<keyword evidence="5 7" id="KW-1133">Transmembrane helix</keyword>
<feature type="domain" description="ABC transporter" evidence="8">
    <location>
        <begin position="330"/>
        <end position="561"/>
    </location>
</feature>
<feature type="transmembrane region" description="Helical" evidence="7">
    <location>
        <begin position="277"/>
        <end position="296"/>
    </location>
</feature>
<dbReference type="InterPro" id="IPR003439">
    <property type="entry name" value="ABC_transporter-like_ATP-bd"/>
</dbReference>
<dbReference type="SMART" id="SM00382">
    <property type="entry name" value="AAA"/>
    <property type="match status" value="1"/>
</dbReference>
<evidence type="ECO:0000256" key="5">
    <source>
        <dbReference type="ARBA" id="ARBA00022989"/>
    </source>
</evidence>
<comment type="subcellular location">
    <subcellularLocation>
        <location evidence="1">Cell membrane</location>
        <topology evidence="1">Multi-pass membrane protein</topology>
    </subcellularLocation>
</comment>
<keyword evidence="3" id="KW-0547">Nucleotide-binding</keyword>